<feature type="compositionally biased region" description="Basic and acidic residues" evidence="3">
    <location>
        <begin position="250"/>
        <end position="262"/>
    </location>
</feature>
<name>A0A242CIX6_9ENTE</name>
<dbReference type="Pfam" id="PF00188">
    <property type="entry name" value="CAP"/>
    <property type="match status" value="1"/>
</dbReference>
<evidence type="ECO:0000256" key="3">
    <source>
        <dbReference type="SAM" id="MobiDB-lite"/>
    </source>
</evidence>
<dbReference type="AlphaFoldDB" id="A0A242CIX6"/>
<dbReference type="InterPro" id="IPR057309">
    <property type="entry name" value="PcsB_CC"/>
</dbReference>
<feature type="domain" description="Peptidoglycan hydrolase PcsB coiled-coil" evidence="6">
    <location>
        <begin position="91"/>
        <end position="165"/>
    </location>
</feature>
<evidence type="ECO:0000313" key="7">
    <source>
        <dbReference type="EMBL" id="MEI5995393.1"/>
    </source>
</evidence>
<dbReference type="Gene3D" id="3.40.33.10">
    <property type="entry name" value="CAP"/>
    <property type="match status" value="1"/>
</dbReference>
<evidence type="ECO:0000256" key="4">
    <source>
        <dbReference type="SAM" id="SignalP"/>
    </source>
</evidence>
<comment type="caution">
    <text evidence="8">The sequence shown here is derived from an EMBL/GenBank/DDBJ whole genome shotgun (WGS) entry which is preliminary data.</text>
</comment>
<evidence type="ECO:0000256" key="2">
    <source>
        <dbReference type="SAM" id="Coils"/>
    </source>
</evidence>
<keyword evidence="9" id="KW-1185">Reference proteome</keyword>
<gene>
    <name evidence="8" type="ORF">A5880_000877</name>
    <name evidence="7" type="ORF">A5880_002983</name>
</gene>
<feature type="coiled-coil region" evidence="2">
    <location>
        <begin position="28"/>
        <end position="62"/>
    </location>
</feature>
<proteinExistence type="predicted"/>
<feature type="compositionally biased region" description="Polar residues" evidence="3">
    <location>
        <begin position="288"/>
        <end position="301"/>
    </location>
</feature>
<evidence type="ECO:0000313" key="9">
    <source>
        <dbReference type="Proteomes" id="UP000195139"/>
    </source>
</evidence>
<dbReference type="Pfam" id="PF24568">
    <property type="entry name" value="CC_PcsB"/>
    <property type="match status" value="1"/>
</dbReference>
<evidence type="ECO:0000313" key="8">
    <source>
        <dbReference type="EMBL" id="OTO10194.1"/>
    </source>
</evidence>
<dbReference type="SUPFAM" id="SSF55797">
    <property type="entry name" value="PR-1-like"/>
    <property type="match status" value="1"/>
</dbReference>
<feature type="domain" description="SCP" evidence="5">
    <location>
        <begin position="320"/>
        <end position="414"/>
    </location>
</feature>
<sequence>MVKKKRWSLVAVCMITVAGTMMPISSLAETVDKKIKQQDQEISALKEKQNGITSQITELEEEIASIFDEGIALNKQKTNLAQESEQLKKDIVALDVRINKRTEAIRKQGRNVQVNGQGTQILDILLNSKSISDAVGRAQAISSILTANNELVEQQKQDKLLIEDKKTTIENNLTSIEEASTKLEKKKENLIAKQADLNVLKAKAESETSGAENAKNSLLKQQQEALKAQVATEAKNKEEKKVAASSDSSKATEKQSVQKEESSETTTAPSTSNNTEEPSSSKPEENITDNNTNNPGTTKPSETPDVPVTPPATSGDATFQALNALRAAHGLSPVSWDAGLAASATSRASLMQDFQIPSDHWNRGDEVIAFMFAPGNSVIMAWYNETNMVSPSGTGHRDWELNPGMTRVGFGYVGDVIVGHSA</sequence>
<keyword evidence="2" id="KW-0175">Coiled coil</keyword>
<feature type="compositionally biased region" description="Low complexity" evidence="3">
    <location>
        <begin position="264"/>
        <end position="281"/>
    </location>
</feature>
<reference evidence="7 9" key="2">
    <citation type="submission" date="2018-07" db="EMBL/GenBank/DDBJ databases">
        <title>The Genome Sequence of Enterococcus sp. DIV0659b.</title>
        <authorList>
            <consortium name="The Broad Institute Genomics Platform"/>
            <consortium name="The Broad Institute Genomic Center for Infectious Diseases"/>
            <person name="Earl A."/>
            <person name="Manson A."/>
            <person name="Schwartman J."/>
            <person name="Gilmore M."/>
            <person name="Abouelleil A."/>
            <person name="Cao P."/>
            <person name="Chapman S."/>
            <person name="Cusick C."/>
            <person name="Shea T."/>
            <person name="Young S."/>
            <person name="Neafsey D."/>
            <person name="Nusbaum C."/>
            <person name="Birren B."/>
        </authorList>
    </citation>
    <scope>NUCLEOTIDE SEQUENCE [LARGE SCALE GENOMIC DNA]</scope>
    <source>
        <strain evidence="7 9">4G2_DIV0659</strain>
    </source>
</reference>
<dbReference type="EMBL" id="NGLE02000001">
    <property type="protein sequence ID" value="MEI5995393.1"/>
    <property type="molecule type" value="Genomic_DNA"/>
</dbReference>
<feature type="chain" id="PRO_5013190271" evidence="4">
    <location>
        <begin position="29"/>
        <end position="422"/>
    </location>
</feature>
<dbReference type="CDD" id="cd05379">
    <property type="entry name" value="CAP_bacterial"/>
    <property type="match status" value="1"/>
</dbReference>
<reference evidence="8" key="1">
    <citation type="submission" date="2017-05" db="EMBL/GenBank/DDBJ databases">
        <title>The Genome Sequence of Enterococcus sp. 4G2_DIV0659.</title>
        <authorList>
            <consortium name="The Broad Institute Genomics Platform"/>
            <consortium name="The Broad Institute Genomic Center for Infectious Diseases"/>
            <person name="Earl A."/>
            <person name="Manson A."/>
            <person name="Schwartman J."/>
            <person name="Gilmore M."/>
            <person name="Abouelleil A."/>
            <person name="Cao P."/>
            <person name="Chapman S."/>
            <person name="Cusick C."/>
            <person name="Shea T."/>
            <person name="Young S."/>
            <person name="Neafsey D."/>
            <person name="Nusbaum C."/>
            <person name="Birren B."/>
        </authorList>
    </citation>
    <scope>NUCLEOTIDE SEQUENCE [LARGE SCALE GENOMIC DNA]</scope>
    <source>
        <strain evidence="8">4G2_DIV0659</strain>
    </source>
</reference>
<evidence type="ECO:0000256" key="1">
    <source>
        <dbReference type="ARBA" id="ARBA00022729"/>
    </source>
</evidence>
<keyword evidence="1 4" id="KW-0732">Signal</keyword>
<dbReference type="Gene3D" id="6.10.250.3150">
    <property type="match status" value="1"/>
</dbReference>
<evidence type="ECO:0000259" key="6">
    <source>
        <dbReference type="Pfam" id="PF24568"/>
    </source>
</evidence>
<organism evidence="8">
    <name type="scientific">Candidatus Enterococcus mansonii</name>
    <dbReference type="NCBI Taxonomy" id="1834181"/>
    <lineage>
        <taxon>Bacteria</taxon>
        <taxon>Bacillati</taxon>
        <taxon>Bacillota</taxon>
        <taxon>Bacilli</taxon>
        <taxon>Lactobacillales</taxon>
        <taxon>Enterococcaceae</taxon>
        <taxon>Enterococcus</taxon>
    </lineage>
</organism>
<dbReference type="STRING" id="1834181.A5880_000877"/>
<evidence type="ECO:0000259" key="5">
    <source>
        <dbReference type="Pfam" id="PF00188"/>
    </source>
</evidence>
<feature type="region of interest" description="Disordered" evidence="3">
    <location>
        <begin position="229"/>
        <end position="315"/>
    </location>
</feature>
<protein>
    <submittedName>
        <fullName evidence="8">Uncharacterized protein</fullName>
    </submittedName>
</protein>
<dbReference type="EMBL" id="NGLE01000001">
    <property type="protein sequence ID" value="OTO10194.1"/>
    <property type="molecule type" value="Genomic_DNA"/>
</dbReference>
<dbReference type="InterPro" id="IPR014044">
    <property type="entry name" value="CAP_dom"/>
</dbReference>
<feature type="signal peptide" evidence="4">
    <location>
        <begin position="1"/>
        <end position="28"/>
    </location>
</feature>
<dbReference type="InterPro" id="IPR035940">
    <property type="entry name" value="CAP_sf"/>
</dbReference>
<dbReference type="Proteomes" id="UP000195139">
    <property type="component" value="Unassembled WGS sequence"/>
</dbReference>
<accession>A0A242CIX6</accession>